<reference evidence="7 8" key="1">
    <citation type="submission" date="2016-03" db="EMBL/GenBank/DDBJ databases">
        <title>Complete genome sequence of a novel chlorpyrifos degrading bacterium, Cupriavidus nantongensis sp. X1.</title>
        <authorList>
            <person name="Fang L."/>
        </authorList>
    </citation>
    <scope>NUCLEOTIDE SEQUENCE [LARGE SCALE GENOMIC DNA]</scope>
    <source>
        <strain evidence="7 8">X1</strain>
    </source>
</reference>
<evidence type="ECO:0000256" key="2">
    <source>
        <dbReference type="ARBA" id="ARBA00022475"/>
    </source>
</evidence>
<evidence type="ECO:0000313" key="7">
    <source>
        <dbReference type="EMBL" id="AMR79213.1"/>
    </source>
</evidence>
<sequence>MTEFLPPWPLLTAFVLASLALAITPGPAVVYIVTRTLAQGRQAGLASIGAVALGNLGNAIGASLGLAVLFSVSALAFTVVKYAGAAYLIWLGIRALRGGGAGSDGGTPEVSPRSLRQVVRDGFVVALLNPKTAIFFAAFLPQFMNPAGSALAQSLALGVAFVLIAATTDACYVMAAAAVMPALRRAGRARALGRYLTGAAFIGLGVFTAASGSRAPK</sequence>
<accession>A0A142JMA1</accession>
<protein>
    <submittedName>
        <fullName evidence="7">Threonine transporter</fullName>
    </submittedName>
</protein>
<organism evidence="7 8">
    <name type="scientific">Cupriavidus nantongensis</name>
    <dbReference type="NCBI Taxonomy" id="1796606"/>
    <lineage>
        <taxon>Bacteria</taxon>
        <taxon>Pseudomonadati</taxon>
        <taxon>Pseudomonadota</taxon>
        <taxon>Betaproteobacteria</taxon>
        <taxon>Burkholderiales</taxon>
        <taxon>Burkholderiaceae</taxon>
        <taxon>Cupriavidus</taxon>
    </lineage>
</organism>
<keyword evidence="3 6" id="KW-0812">Transmembrane</keyword>
<evidence type="ECO:0000256" key="4">
    <source>
        <dbReference type="ARBA" id="ARBA00022989"/>
    </source>
</evidence>
<keyword evidence="5 6" id="KW-0472">Membrane</keyword>
<dbReference type="PANTHER" id="PTHR30086">
    <property type="entry name" value="ARGININE EXPORTER PROTEIN ARGO"/>
    <property type="match status" value="1"/>
</dbReference>
<dbReference type="InterPro" id="IPR001123">
    <property type="entry name" value="LeuE-type"/>
</dbReference>
<evidence type="ECO:0000256" key="3">
    <source>
        <dbReference type="ARBA" id="ARBA00022692"/>
    </source>
</evidence>
<evidence type="ECO:0000256" key="5">
    <source>
        <dbReference type="ARBA" id="ARBA00023136"/>
    </source>
</evidence>
<evidence type="ECO:0000313" key="8">
    <source>
        <dbReference type="Proteomes" id="UP000075238"/>
    </source>
</evidence>
<evidence type="ECO:0000256" key="6">
    <source>
        <dbReference type="SAM" id="Phobius"/>
    </source>
</evidence>
<dbReference type="GO" id="GO:0015171">
    <property type="term" value="F:amino acid transmembrane transporter activity"/>
    <property type="evidence" value="ECO:0007669"/>
    <property type="project" value="TreeGrafter"/>
</dbReference>
<dbReference type="Proteomes" id="UP000075238">
    <property type="component" value="Chromosome 1"/>
</dbReference>
<dbReference type="PANTHER" id="PTHR30086:SF20">
    <property type="entry name" value="ARGININE EXPORTER PROTEIN ARGO-RELATED"/>
    <property type="match status" value="1"/>
</dbReference>
<keyword evidence="2" id="KW-1003">Cell membrane</keyword>
<dbReference type="AlphaFoldDB" id="A0A142JMA1"/>
<gene>
    <name evidence="7" type="ORF">A2G96_16510</name>
</gene>
<dbReference type="RefSeq" id="WP_062801025.1">
    <property type="nucleotide sequence ID" value="NZ_CP014844.1"/>
</dbReference>
<feature type="transmembrane region" description="Helical" evidence="6">
    <location>
        <begin position="155"/>
        <end position="180"/>
    </location>
</feature>
<feature type="transmembrane region" description="Helical" evidence="6">
    <location>
        <begin position="192"/>
        <end position="210"/>
    </location>
</feature>
<feature type="transmembrane region" description="Helical" evidence="6">
    <location>
        <begin position="74"/>
        <end position="93"/>
    </location>
</feature>
<dbReference type="Pfam" id="PF01810">
    <property type="entry name" value="LysE"/>
    <property type="match status" value="1"/>
</dbReference>
<keyword evidence="8" id="KW-1185">Reference proteome</keyword>
<dbReference type="EMBL" id="CP014844">
    <property type="protein sequence ID" value="AMR79213.1"/>
    <property type="molecule type" value="Genomic_DNA"/>
</dbReference>
<feature type="transmembrane region" description="Helical" evidence="6">
    <location>
        <begin position="45"/>
        <end position="68"/>
    </location>
</feature>
<comment type="subcellular location">
    <subcellularLocation>
        <location evidence="1">Cell membrane</location>
        <topology evidence="1">Multi-pass membrane protein</topology>
    </subcellularLocation>
</comment>
<keyword evidence="4 6" id="KW-1133">Transmembrane helix</keyword>
<feature type="transmembrane region" description="Helical" evidence="6">
    <location>
        <begin position="12"/>
        <end position="33"/>
    </location>
</feature>
<dbReference type="GO" id="GO:0005886">
    <property type="term" value="C:plasma membrane"/>
    <property type="evidence" value="ECO:0007669"/>
    <property type="project" value="UniProtKB-SubCell"/>
</dbReference>
<feature type="transmembrane region" description="Helical" evidence="6">
    <location>
        <begin position="123"/>
        <end position="143"/>
    </location>
</feature>
<dbReference type="KEGG" id="cnan:A2G96_16510"/>
<dbReference type="OrthoDB" id="9784202at2"/>
<name>A0A142JMA1_9BURK</name>
<dbReference type="PIRSF" id="PIRSF006324">
    <property type="entry name" value="LeuE"/>
    <property type="match status" value="1"/>
</dbReference>
<proteinExistence type="predicted"/>
<evidence type="ECO:0000256" key="1">
    <source>
        <dbReference type="ARBA" id="ARBA00004651"/>
    </source>
</evidence>